<dbReference type="Pfam" id="PF16640">
    <property type="entry name" value="Big_3_5"/>
    <property type="match status" value="1"/>
</dbReference>
<feature type="signal peptide" evidence="1">
    <location>
        <begin position="1"/>
        <end position="31"/>
    </location>
</feature>
<dbReference type="AlphaFoldDB" id="A0A1H0CCW4"/>
<keyword evidence="4" id="KW-1185">Reference proteome</keyword>
<evidence type="ECO:0000256" key="1">
    <source>
        <dbReference type="SAM" id="SignalP"/>
    </source>
</evidence>
<evidence type="ECO:0000259" key="2">
    <source>
        <dbReference type="Pfam" id="PF16640"/>
    </source>
</evidence>
<organism evidence="3 4">
    <name type="scientific">Nocardioides szechwanensis</name>
    <dbReference type="NCBI Taxonomy" id="1005944"/>
    <lineage>
        <taxon>Bacteria</taxon>
        <taxon>Bacillati</taxon>
        <taxon>Actinomycetota</taxon>
        <taxon>Actinomycetes</taxon>
        <taxon>Propionibacteriales</taxon>
        <taxon>Nocardioidaceae</taxon>
        <taxon>Nocardioides</taxon>
    </lineage>
</organism>
<evidence type="ECO:0000313" key="3">
    <source>
        <dbReference type="EMBL" id="SDN55737.1"/>
    </source>
</evidence>
<dbReference type="InterPro" id="IPR013783">
    <property type="entry name" value="Ig-like_fold"/>
</dbReference>
<evidence type="ECO:0000313" key="4">
    <source>
        <dbReference type="Proteomes" id="UP000199004"/>
    </source>
</evidence>
<feature type="chain" id="PRO_5011753342" evidence="1">
    <location>
        <begin position="32"/>
        <end position="339"/>
    </location>
</feature>
<dbReference type="OrthoDB" id="9779865at2"/>
<reference evidence="3 4" key="1">
    <citation type="submission" date="2016-10" db="EMBL/GenBank/DDBJ databases">
        <authorList>
            <person name="de Groot N.N."/>
        </authorList>
    </citation>
    <scope>NUCLEOTIDE SEQUENCE [LARGE SCALE GENOMIC DNA]</scope>
    <source>
        <strain evidence="3 4">CGMCC 1.11147</strain>
    </source>
</reference>
<dbReference type="RefSeq" id="WP_091025011.1">
    <property type="nucleotide sequence ID" value="NZ_BKAE01000006.1"/>
</dbReference>
<dbReference type="STRING" id="1005944.SAMN05192576_2388"/>
<accession>A0A1H0CCW4</accession>
<dbReference type="EMBL" id="FNIC01000003">
    <property type="protein sequence ID" value="SDN55737.1"/>
    <property type="molecule type" value="Genomic_DNA"/>
</dbReference>
<dbReference type="Proteomes" id="UP000199004">
    <property type="component" value="Unassembled WGS sequence"/>
</dbReference>
<dbReference type="GO" id="GO:0005975">
    <property type="term" value="P:carbohydrate metabolic process"/>
    <property type="evidence" value="ECO:0007669"/>
    <property type="project" value="UniProtKB-ARBA"/>
</dbReference>
<gene>
    <name evidence="3" type="ORF">SAMN05192576_2388</name>
</gene>
<feature type="domain" description="Bacterial Ig-like" evidence="2">
    <location>
        <begin position="250"/>
        <end position="334"/>
    </location>
</feature>
<dbReference type="Gene3D" id="2.60.40.2700">
    <property type="match status" value="2"/>
</dbReference>
<keyword evidence="1" id="KW-0732">Signal</keyword>
<name>A0A1H0CCW4_9ACTN</name>
<proteinExistence type="predicted"/>
<dbReference type="InterPro" id="IPR032109">
    <property type="entry name" value="Big_3_5"/>
</dbReference>
<protein>
    <submittedName>
        <fullName evidence="3">Ig-like domain (Group 3)</fullName>
    </submittedName>
</protein>
<dbReference type="Gene3D" id="2.60.40.10">
    <property type="entry name" value="Immunoglobulins"/>
    <property type="match status" value="1"/>
</dbReference>
<sequence length="339" mass="35086">MSHLSRLLGTTLAGGALVVGSLTLSASPAVADICLPPVPPLPPVCVPEIPGLPVPNLEPPVATSPTAITGTPKVGSELTATEPTWNDATATTTYQWQQTGVAITGATGQTYTVRPADLGKQLTVVATGTNTLLLAGTTTSAAVTGVIGDPIEVETAPSITGTAVVGRILTVKPGTWPGDEEPTFTYQWFRDRVPVSGAFAATYAVVAADAGRTLAVRVTATRPGYQPGVAVAGPKQVAKLASTARLVLAAKTIPWGTRGPVQITLAAAGVTPYGKVHIYDGRKLLKTYTVRRTDDGVRVVLLPRLKPGKHSLTARYAGGPTVKPSRSKAVVLKVRRRNS</sequence>